<dbReference type="InterPro" id="IPR022155">
    <property type="entry name" value="DUF3684"/>
</dbReference>
<dbReference type="PANTHER" id="PTHR47839:SF1">
    <property type="entry name" value="DOMAIN PROTEIN, PUTATIVE (AFU_ORTHOLOGUE AFUA_6G04830)-RELATED"/>
    <property type="match status" value="1"/>
</dbReference>
<dbReference type="Pfam" id="PF25794">
    <property type="entry name" value="SACS"/>
    <property type="match status" value="1"/>
</dbReference>
<dbReference type="SUPFAM" id="SSF55874">
    <property type="entry name" value="ATPase domain of HSP90 chaperone/DNA topoisomerase II/histidine kinase"/>
    <property type="match status" value="1"/>
</dbReference>
<dbReference type="Gene3D" id="3.30.565.10">
    <property type="entry name" value="Histidine kinase-like ATPase, C-terminal domain"/>
    <property type="match status" value="1"/>
</dbReference>
<keyword evidence="6 8" id="KW-0472">Membrane</keyword>
<protein>
    <recommendedName>
        <fullName evidence="9">Major facilitator superfamily (MFS) profile domain-containing protein</fullName>
    </recommendedName>
</protein>
<dbReference type="OrthoDB" id="10031156at2759"/>
<dbReference type="InterPro" id="IPR058210">
    <property type="entry name" value="SACS/Nov_dom"/>
</dbReference>
<dbReference type="InterPro" id="IPR005828">
    <property type="entry name" value="MFS_sugar_transport-like"/>
</dbReference>
<evidence type="ECO:0000256" key="3">
    <source>
        <dbReference type="ARBA" id="ARBA00022448"/>
    </source>
</evidence>
<evidence type="ECO:0000313" key="11">
    <source>
        <dbReference type="RefSeq" id="XP_033464836.1"/>
    </source>
</evidence>
<evidence type="ECO:0000256" key="6">
    <source>
        <dbReference type="ARBA" id="ARBA00023136"/>
    </source>
</evidence>
<feature type="transmembrane region" description="Helical" evidence="8">
    <location>
        <begin position="2030"/>
        <end position="2051"/>
    </location>
</feature>
<evidence type="ECO:0000256" key="4">
    <source>
        <dbReference type="ARBA" id="ARBA00022692"/>
    </source>
</evidence>
<keyword evidence="10" id="KW-1185">Reference proteome</keyword>
<feature type="transmembrane region" description="Helical" evidence="8">
    <location>
        <begin position="2185"/>
        <end position="2207"/>
    </location>
</feature>
<feature type="compositionally biased region" description="Basic and acidic residues" evidence="7">
    <location>
        <begin position="1409"/>
        <end position="1428"/>
    </location>
</feature>
<keyword evidence="5 8" id="KW-1133">Transmembrane helix</keyword>
<accession>A0A6J3MIR5</accession>
<feature type="region of interest" description="Disordered" evidence="7">
    <location>
        <begin position="1814"/>
        <end position="1867"/>
    </location>
</feature>
<keyword evidence="4 8" id="KW-0812">Transmembrane</keyword>
<feature type="compositionally biased region" description="Polar residues" evidence="7">
    <location>
        <begin position="1763"/>
        <end position="1772"/>
    </location>
</feature>
<feature type="transmembrane region" description="Helical" evidence="8">
    <location>
        <begin position="1996"/>
        <end position="2018"/>
    </location>
</feature>
<gene>
    <name evidence="11" type="ORF">K489DRAFT_428099</name>
</gene>
<dbReference type="SUPFAM" id="SSF103473">
    <property type="entry name" value="MFS general substrate transporter"/>
    <property type="match status" value="1"/>
</dbReference>
<feature type="region of interest" description="Disordered" evidence="7">
    <location>
        <begin position="1409"/>
        <end position="1502"/>
    </location>
</feature>
<feature type="region of interest" description="Disordered" evidence="7">
    <location>
        <begin position="1738"/>
        <end position="1802"/>
    </location>
</feature>
<dbReference type="GO" id="GO:0022857">
    <property type="term" value="F:transmembrane transporter activity"/>
    <property type="evidence" value="ECO:0007669"/>
    <property type="project" value="InterPro"/>
</dbReference>
<feature type="transmembrane region" description="Helical" evidence="8">
    <location>
        <begin position="2214"/>
        <end position="2238"/>
    </location>
</feature>
<dbReference type="InterPro" id="IPR003663">
    <property type="entry name" value="Sugar/inositol_transpt"/>
</dbReference>
<reference evidence="11" key="1">
    <citation type="submission" date="2020-01" db="EMBL/GenBank/DDBJ databases">
        <authorList>
            <consortium name="DOE Joint Genome Institute"/>
            <person name="Haridas S."/>
            <person name="Albert R."/>
            <person name="Binder M."/>
            <person name="Bloem J."/>
            <person name="Labutti K."/>
            <person name="Salamov A."/>
            <person name="Andreopoulos B."/>
            <person name="Baker S.E."/>
            <person name="Barry K."/>
            <person name="Bills G."/>
            <person name="Bluhm B.H."/>
            <person name="Cannon C."/>
            <person name="Castanera R."/>
            <person name="Culley D.E."/>
            <person name="Daum C."/>
            <person name="Ezra D."/>
            <person name="Gonzalez J.B."/>
            <person name="Henrissat B."/>
            <person name="Kuo A."/>
            <person name="Liang C."/>
            <person name="Lipzen A."/>
            <person name="Lutzoni F."/>
            <person name="Magnuson J."/>
            <person name="Mondo S."/>
            <person name="Nolan M."/>
            <person name="Ohm R."/>
            <person name="Pangilinan J."/>
            <person name="Park H.-J."/>
            <person name="Ramirez L."/>
            <person name="Alfaro M."/>
            <person name="Sun H."/>
            <person name="Tritt A."/>
            <person name="Yoshinaga Y."/>
            <person name="Zwiers L.-H."/>
            <person name="Turgeon B.G."/>
            <person name="Goodwin S.B."/>
            <person name="Spatafora J.W."/>
            <person name="Crous P.W."/>
            <person name="Grigoriev I.V."/>
        </authorList>
    </citation>
    <scope>NUCLEOTIDE SEQUENCE</scope>
    <source>
        <strain evidence="11">CBS 342.82</strain>
    </source>
</reference>
<dbReference type="InterPro" id="IPR020846">
    <property type="entry name" value="MFS_dom"/>
</dbReference>
<comment type="similarity">
    <text evidence="2">Belongs to the major facilitator superfamily. Sugar transporter (TC 2.A.1.1) family.</text>
</comment>
<dbReference type="NCBIfam" id="NF047352">
    <property type="entry name" value="P_loop_sacsin"/>
    <property type="match status" value="1"/>
</dbReference>
<dbReference type="Proteomes" id="UP000504637">
    <property type="component" value="Unplaced"/>
</dbReference>
<dbReference type="PRINTS" id="PR00171">
    <property type="entry name" value="SUGRTRNSPORT"/>
</dbReference>
<sequence>MAAASRDLARLRDQTMVSLEEEEAVTVNTRALIDKVLARYSGEWTTLRELIQNAADAQARRVSIRFETLPSSTVPLPSTQDTSEHIRHVLLHHTLRTMIVTNDGEVFQETDWQRLKRIAEGNPDETKIGAFGVGFYSVFADCESPFVSSGRQSMAFYWKKDSLFTRRGKLPEEQADGSTTFLLDYRNNTTPVPQLLSLCQFLATSLTFVGLESIELFIDDWNVLTLTKKMSPGENVKIPNDVNPRTKDGLMKITDVQYQSAQIDAKWMNVVGWNRRYQAPASTAVAAQSQTESAGVSLRNWFGKLTSSAINTTARKAQREEDALQQTILDDLAGYSTATVFLRMSTVNVQTNVSKSLSQELERATKKPPPKRTRIAILTSSYDETAASMTLGSGSSSQRATDIFASVLPTKNGKIFIGFPTAQTTGLLAHISAPSVIPTVERESIDLNARYVRDWNVEMLRVAGIACRIAYTGEMVELRTSIERSMIKHGRKRVGPEDITTVLPSAIHTYKQYNYAESTPSSKVGQYIEEAFWTCNQKATIDVLSTRGVLPSNQVRVATEQLSFVEGIPVVPSELVEKANEFLTKIRDYGLLSDITTSDIKKELEAQALSEKQVVELVRWACAKVSQGDMDAGAVQTLFDGTVASIAEEFVATSASPVLQLGEVSTFINTSKIPAEMPTPAQTIPFRFTKSLSPTQLQSIGWDELQIVPWLRWIVESDGRGFGSQQSLTSSPAVASQVLPVISKGWEGLSHSSKQSVQELLIPRTVIPTKLGMRKPAQAYFGNVKLFDDLPTITGLQGVKEKFLSSLGVRKTIELNVVFERLMASTPSVEEGKWSHVDLIKYLVSVREDIPQEDLKRLRQTPVCPAESTSTDQTVKGKLYRPSDLFEPDEAIRKLGLPILQWPGHYRANTPEGRFLRFLGLQVAPSVPDLVEILCKAPAGQELQQIAINYWIMNAYSNGYVKFPIATIDKAFLPVQPFAGESNNLIAKPSQCFANPMASVLRFRTLRADLQPHHAIFGVALEPPMQACVERLIKAPPANITSAQTLFGYFATRLSELGPNDDLTRRLSDAPIVPIVDGRSSEKGTKFRMVAPRACFLGDSSTYGDIFDFADFGAEANTFLLRVGSKHEPSAAEIAAMLTRQPGRLLETLGSDKYLQLLRKIAEYAANLKKDKALWQQLKLAPCLLAEKLVRTNLTENEKDGDHEDDAVIKEYSLARASDMVLVDDFVTYRLFQSNLLSAPQEEVLEDLYASLDTPWLSRLVEDDQRMGALLNDQSAGIKLQQLLVERCRLFLHDHTTDVIRHDAKWLDQNLTVKVTEFLQVTRKLKGYRMHFVEKRTAALHRESKRDATLFVTARFDLYEVSRAIMSVLLKRPRQQDFLALETILDSDLRRLKTKGYNVDRILRQKAAESRIAASERQKREEEQRRLAESQASNMGALALPAPPTGDKGGSSGSRGTSDTVTKAMKPSTPEKSLTMPGAFGENSPEAFDPQAKGKQPSGLFSSLTRHLGLNNLAGQAGQQMQNMINNGQRPDMPPPYTENDPQGSRALTPGTERVTSPRDLQSNLQSAINATREYNASSLFSPPSTKEIKETPSYCDSKPGHDIKFIAELGNGIKFYLNRDHANPDTFLSANRDGIAHFVTILTETAAIFDLSPQTINIFHDAQGAAIAFNSNGSLFCNLRYFLQLHMGQVDTAEGRVEAMAYCWIAFYTSFLPFPLPLDWSTGLLLDSLSPANISFHGGSSSSHPRRPANIPLHNLRPSSHARYSNDSVGNENGDRQRLRRRSDSIDSDEDSEFGLGSDTGDLVDQLADLEDPLAHRPGLDGTQSFSNHRGRSRYQPQRAPKPPNEKRGRDWGVKRKEDIRIPSPPRRPLNWGQRLLVAAMAPEDGPSRMHGLHGKKLIYFLSIFVSLGVFLFGYDQGVMSGIITGPHFRDYFNQPSRAEIGTMVAILEVGALVSSVAVGKIGDILGRRKTIFYGAAIFVVGGALQTFANGIAMMLLGRIVAGLGVGALSTIVPVYQSEISPPHNRGKLACIEFSGNIFGYMCSVWVDYFCSYIDNDWSWRLPLAMQVFMGGLLAVGSFLIVESPRWLLDNDHDEEGIVVIANLYGKGDIHNPKARDEYREIKMNVLLQRQEGERSYVDMFRRYGKRVFIAMSAQALAQLNGINVISYYAPLVFEEAGWYGRDAILMTGINGITYLASTVPPWYIVDRLGRRFILLSGALAMLFSLSAMSYFLYIKIALTPRLVVICVMIYNAAFGYSWGPIPWLYPPEILPLSIRAKGASLSTASNWAFNWLVGEMTPILQEAIGWRLYLLHAFFCAVSFVVVYFIYPETANVRLEDMNSLFGDATTVAPTPETLAEAASLFSGHRSPIGSLQLDDPSEPIPDMDLQPPDVEIQDGKPIIRENQSEGIGGWISNVVKRAKGEDPNEGGSGKYRRVADDDE</sequence>
<dbReference type="Pfam" id="PF00083">
    <property type="entry name" value="Sugar_tr"/>
    <property type="match status" value="1"/>
</dbReference>
<dbReference type="RefSeq" id="XP_033464836.1">
    <property type="nucleotide sequence ID" value="XM_033608322.1"/>
</dbReference>
<dbReference type="Pfam" id="PF12449">
    <property type="entry name" value="DUF3684"/>
    <property type="match status" value="1"/>
</dbReference>
<feature type="transmembrane region" description="Helical" evidence="8">
    <location>
        <begin position="1899"/>
        <end position="1916"/>
    </location>
</feature>
<feature type="domain" description="Major facilitator superfamily (MFS) profile" evidence="9">
    <location>
        <begin position="1903"/>
        <end position="2333"/>
    </location>
</feature>
<dbReference type="PROSITE" id="PS50850">
    <property type="entry name" value="MFS"/>
    <property type="match status" value="1"/>
</dbReference>
<feature type="transmembrane region" description="Helical" evidence="8">
    <location>
        <begin position="2149"/>
        <end position="2173"/>
    </location>
</feature>
<name>A0A6J3MIR5_9PEZI</name>
<evidence type="ECO:0000256" key="2">
    <source>
        <dbReference type="ARBA" id="ARBA00010992"/>
    </source>
</evidence>
<feature type="transmembrane region" description="Helical" evidence="8">
    <location>
        <begin position="1972"/>
        <end position="1990"/>
    </location>
</feature>
<evidence type="ECO:0000313" key="10">
    <source>
        <dbReference type="Proteomes" id="UP000504637"/>
    </source>
</evidence>
<comment type="subcellular location">
    <subcellularLocation>
        <location evidence="1">Membrane</location>
        <topology evidence="1">Multi-pass membrane protein</topology>
    </subcellularLocation>
</comment>
<dbReference type="GO" id="GO:0016020">
    <property type="term" value="C:membrane"/>
    <property type="evidence" value="ECO:0007669"/>
    <property type="project" value="UniProtKB-SubCell"/>
</dbReference>
<evidence type="ECO:0000256" key="5">
    <source>
        <dbReference type="ARBA" id="ARBA00022989"/>
    </source>
</evidence>
<dbReference type="PROSITE" id="PS00217">
    <property type="entry name" value="SUGAR_TRANSPORT_2"/>
    <property type="match status" value="1"/>
</dbReference>
<feature type="transmembrane region" description="Helical" evidence="8">
    <location>
        <begin position="2063"/>
        <end position="2083"/>
    </location>
</feature>
<evidence type="ECO:0000256" key="7">
    <source>
        <dbReference type="SAM" id="MobiDB-lite"/>
    </source>
</evidence>
<dbReference type="GeneID" id="54366122"/>
<dbReference type="InterPro" id="IPR005829">
    <property type="entry name" value="Sugar_transporter_CS"/>
</dbReference>
<feature type="compositionally biased region" description="Basic and acidic residues" evidence="7">
    <location>
        <begin position="1845"/>
        <end position="1862"/>
    </location>
</feature>
<evidence type="ECO:0000256" key="8">
    <source>
        <dbReference type="SAM" id="Phobius"/>
    </source>
</evidence>
<dbReference type="Gene3D" id="1.20.1250.20">
    <property type="entry name" value="MFS general substrate transporter like domains"/>
    <property type="match status" value="1"/>
</dbReference>
<dbReference type="NCBIfam" id="TIGR00879">
    <property type="entry name" value="SP"/>
    <property type="match status" value="1"/>
</dbReference>
<dbReference type="InterPro" id="IPR036890">
    <property type="entry name" value="HATPase_C_sf"/>
</dbReference>
<feature type="region of interest" description="Disordered" evidence="7">
    <location>
        <begin position="1524"/>
        <end position="1560"/>
    </location>
</feature>
<keyword evidence="3" id="KW-0813">Transport</keyword>
<organism evidence="11">
    <name type="scientific">Dissoconium aciculare CBS 342.82</name>
    <dbReference type="NCBI Taxonomy" id="1314786"/>
    <lineage>
        <taxon>Eukaryota</taxon>
        <taxon>Fungi</taxon>
        <taxon>Dikarya</taxon>
        <taxon>Ascomycota</taxon>
        <taxon>Pezizomycotina</taxon>
        <taxon>Dothideomycetes</taxon>
        <taxon>Dothideomycetidae</taxon>
        <taxon>Mycosphaerellales</taxon>
        <taxon>Dissoconiaceae</taxon>
        <taxon>Dissoconium</taxon>
    </lineage>
</organism>
<reference evidence="11" key="3">
    <citation type="submission" date="2025-08" db="UniProtKB">
        <authorList>
            <consortium name="RefSeq"/>
        </authorList>
    </citation>
    <scope>IDENTIFICATION</scope>
    <source>
        <strain evidence="11">CBS 342.82</strain>
    </source>
</reference>
<dbReference type="PANTHER" id="PTHR47839">
    <property type="entry name" value="DOMAIN PROTEIN, PUTATIVE (AFU_ORTHOLOGUE AFUA_6G04830)-RELATED"/>
    <property type="match status" value="1"/>
</dbReference>
<dbReference type="FunFam" id="1.20.1250.20:FF:000119">
    <property type="entry name" value="MFS monosaccharide transporter, putative"/>
    <property type="match status" value="1"/>
</dbReference>
<evidence type="ECO:0000259" key="9">
    <source>
        <dbReference type="PROSITE" id="PS50850"/>
    </source>
</evidence>
<dbReference type="InterPro" id="IPR036259">
    <property type="entry name" value="MFS_trans_sf"/>
</dbReference>
<dbReference type="CDD" id="cd17356">
    <property type="entry name" value="MFS_HXT"/>
    <property type="match status" value="1"/>
</dbReference>
<evidence type="ECO:0000256" key="1">
    <source>
        <dbReference type="ARBA" id="ARBA00004141"/>
    </source>
</evidence>
<feature type="transmembrane region" description="Helical" evidence="8">
    <location>
        <begin position="2310"/>
        <end position="2329"/>
    </location>
</feature>
<proteinExistence type="inferred from homology"/>
<feature type="region of interest" description="Disordered" evidence="7">
    <location>
        <begin position="2421"/>
        <end position="2442"/>
    </location>
</feature>
<feature type="compositionally biased region" description="Basic and acidic residues" evidence="7">
    <location>
        <begin position="1774"/>
        <end position="1786"/>
    </location>
</feature>
<reference evidence="11" key="2">
    <citation type="submission" date="2020-04" db="EMBL/GenBank/DDBJ databases">
        <authorList>
            <consortium name="NCBI Genome Project"/>
        </authorList>
    </citation>
    <scope>NUCLEOTIDE SEQUENCE</scope>
    <source>
        <strain evidence="11">CBS 342.82</strain>
    </source>
</reference>